<keyword evidence="2" id="KW-1185">Reference proteome</keyword>
<dbReference type="AlphaFoldDB" id="A0AAV7SIA5"/>
<organism evidence="1 2">
    <name type="scientific">Pleurodeles waltl</name>
    <name type="common">Iberian ribbed newt</name>
    <dbReference type="NCBI Taxonomy" id="8319"/>
    <lineage>
        <taxon>Eukaryota</taxon>
        <taxon>Metazoa</taxon>
        <taxon>Chordata</taxon>
        <taxon>Craniata</taxon>
        <taxon>Vertebrata</taxon>
        <taxon>Euteleostomi</taxon>
        <taxon>Amphibia</taxon>
        <taxon>Batrachia</taxon>
        <taxon>Caudata</taxon>
        <taxon>Salamandroidea</taxon>
        <taxon>Salamandridae</taxon>
        <taxon>Pleurodelinae</taxon>
        <taxon>Pleurodeles</taxon>
    </lineage>
</organism>
<dbReference type="Proteomes" id="UP001066276">
    <property type="component" value="Chromosome 4_2"/>
</dbReference>
<sequence>MKRMSVKHVDPLVEGRPIGCLTLTTNRRTVRDFSAHTALSSVGEVTNLGPDEVHERETCRPLSGRDLTSVKLLSGPFHDGRQFYYSALTGSDSPALVFSRSRAVPAHSPVIPISIYNLPHALCLTFQARVSGATYWVSDLDD</sequence>
<accession>A0AAV7SIA5</accession>
<dbReference type="EMBL" id="JANPWB010000008">
    <property type="protein sequence ID" value="KAJ1163822.1"/>
    <property type="molecule type" value="Genomic_DNA"/>
</dbReference>
<evidence type="ECO:0000313" key="2">
    <source>
        <dbReference type="Proteomes" id="UP001066276"/>
    </source>
</evidence>
<protein>
    <submittedName>
        <fullName evidence="1">Uncharacterized protein</fullName>
    </submittedName>
</protein>
<gene>
    <name evidence="1" type="ORF">NDU88_004274</name>
</gene>
<comment type="caution">
    <text evidence="1">The sequence shown here is derived from an EMBL/GenBank/DDBJ whole genome shotgun (WGS) entry which is preliminary data.</text>
</comment>
<name>A0AAV7SIA5_PLEWA</name>
<proteinExistence type="predicted"/>
<reference evidence="1" key="1">
    <citation type="journal article" date="2022" name="bioRxiv">
        <title>Sequencing and chromosome-scale assembly of the giantPleurodeles waltlgenome.</title>
        <authorList>
            <person name="Brown T."/>
            <person name="Elewa A."/>
            <person name="Iarovenko S."/>
            <person name="Subramanian E."/>
            <person name="Araus A.J."/>
            <person name="Petzold A."/>
            <person name="Susuki M."/>
            <person name="Suzuki K.-i.T."/>
            <person name="Hayashi T."/>
            <person name="Toyoda A."/>
            <person name="Oliveira C."/>
            <person name="Osipova E."/>
            <person name="Leigh N.D."/>
            <person name="Simon A."/>
            <person name="Yun M.H."/>
        </authorList>
    </citation>
    <scope>NUCLEOTIDE SEQUENCE</scope>
    <source>
        <strain evidence="1">20211129_DDA</strain>
        <tissue evidence="1">Liver</tissue>
    </source>
</reference>
<evidence type="ECO:0000313" key="1">
    <source>
        <dbReference type="EMBL" id="KAJ1163822.1"/>
    </source>
</evidence>